<dbReference type="EMBL" id="ABCB02000019">
    <property type="protein sequence ID" value="EDO60950.1"/>
    <property type="molecule type" value="Genomic_DNA"/>
</dbReference>
<evidence type="ECO:0000313" key="2">
    <source>
        <dbReference type="Proteomes" id="UP000003490"/>
    </source>
</evidence>
<evidence type="ECO:0000313" key="1">
    <source>
        <dbReference type="EMBL" id="EDO60950.1"/>
    </source>
</evidence>
<organism evidence="1 2">
    <name type="scientific">[Clostridium] leptum DSM 753</name>
    <dbReference type="NCBI Taxonomy" id="428125"/>
    <lineage>
        <taxon>Bacteria</taxon>
        <taxon>Bacillati</taxon>
        <taxon>Bacillota</taxon>
        <taxon>Clostridia</taxon>
        <taxon>Eubacteriales</taxon>
        <taxon>Oscillospiraceae</taxon>
        <taxon>Oscillospiraceae incertae sedis</taxon>
    </lineage>
</organism>
<gene>
    <name evidence="1" type="ORF">CLOLEP_02562</name>
</gene>
<protein>
    <submittedName>
        <fullName evidence="1">Uncharacterized protein</fullName>
    </submittedName>
</protein>
<sequence>MPLSEAFLSALAQRDPLAYHQGPGLRFMKADWPQPSAVPGAVSLEVF</sequence>
<proteinExistence type="predicted"/>
<dbReference type="HOGENOM" id="CLU_3166478_0_0_9"/>
<accession>A7VVF0</accession>
<name>A7VVF0_9FIRM</name>
<dbReference type="AlphaFoldDB" id="A7VVF0"/>
<comment type="caution">
    <text evidence="1">The sequence shown here is derived from an EMBL/GenBank/DDBJ whole genome shotgun (WGS) entry which is preliminary data.</text>
</comment>
<dbReference type="Proteomes" id="UP000003490">
    <property type="component" value="Unassembled WGS sequence"/>
</dbReference>
<reference evidence="1 2" key="2">
    <citation type="submission" date="2007-08" db="EMBL/GenBank/DDBJ databases">
        <authorList>
            <person name="Fulton L."/>
            <person name="Clifton S."/>
            <person name="Fulton B."/>
            <person name="Xu J."/>
            <person name="Minx P."/>
            <person name="Pepin K.H."/>
            <person name="Johnson M."/>
            <person name="Thiruvilangam P."/>
            <person name="Bhonagiri V."/>
            <person name="Nash W.E."/>
            <person name="Wang C."/>
            <person name="Mardis E.R."/>
            <person name="Wilson R.K."/>
        </authorList>
    </citation>
    <scope>NUCLEOTIDE SEQUENCE [LARGE SCALE GENOMIC DNA]</scope>
    <source>
        <strain evidence="1 2">DSM 753</strain>
    </source>
</reference>
<reference evidence="1 2" key="1">
    <citation type="submission" date="2007-08" db="EMBL/GenBank/DDBJ databases">
        <title>Draft genome sequence of Clostridium leptum (DSM 753).</title>
        <authorList>
            <person name="Sudarsanam P."/>
            <person name="Ley R."/>
            <person name="Guruge J."/>
            <person name="Turnbaugh P.J."/>
            <person name="Mahowald M."/>
            <person name="Liep D."/>
            <person name="Gordon J."/>
        </authorList>
    </citation>
    <scope>NUCLEOTIDE SEQUENCE [LARGE SCALE GENOMIC DNA]</scope>
    <source>
        <strain evidence="1 2">DSM 753</strain>
    </source>
</reference>